<feature type="domain" description="GST N-terminal" evidence="3">
    <location>
        <begin position="106"/>
        <end position="185"/>
    </location>
</feature>
<evidence type="ECO:0000259" key="3">
    <source>
        <dbReference type="PROSITE" id="PS50404"/>
    </source>
</evidence>
<dbReference type="SUPFAM" id="SSF52833">
    <property type="entry name" value="Thioredoxin-like"/>
    <property type="match status" value="1"/>
</dbReference>
<evidence type="ECO:0000313" key="5">
    <source>
        <dbReference type="Proteomes" id="UP000655550"/>
    </source>
</evidence>
<dbReference type="SUPFAM" id="SSF82771">
    <property type="entry name" value="GIY-YIG endonuclease"/>
    <property type="match status" value="1"/>
</dbReference>
<proteinExistence type="inferred from homology"/>
<sequence>MSSACSWWVYLVRAANGALYCGMSNDPQRRFAQHCRGQGARFFHASPAQALVYVEACADKSAALRRERAIKALSKAAKERLVRDFTARPAQDYSESLPPPAEHTMHELILHHYDASPFAEKTRLLLGYKQLSWRSVEIPRIMPKPDLLALTGGYRKTPVLQVGADIYCDSALIARRLEAEKATPALFPEGQEFVVASLAQWADSTLFLLAVSLAFQPEVLASRLQGLPAAAAQAFIDDRRALFAGGAARLPAAEHSLQHWPTLMQRLELQLQREDGEFLCGRPSLADFAVAHPLWFLAGAPQTASLLAAYPAVNAWLARVLAFGHGSPRAMSSAEALAVAREATPAPLPERASQWPAGFQAGQAVHVAACDYGVDPVQGELLHADDECLILAREDDRAGRVHVHLPRLGFVLRAQ</sequence>
<dbReference type="Pfam" id="PF01541">
    <property type="entry name" value="GIY-YIG"/>
    <property type="match status" value="1"/>
</dbReference>
<evidence type="ECO:0000256" key="1">
    <source>
        <dbReference type="ARBA" id="ARBA00007435"/>
    </source>
</evidence>
<reference evidence="5" key="1">
    <citation type="journal article" date="2019" name="Int. J. Syst. Evol. Microbiol.">
        <title>The Global Catalogue of Microorganisms (GCM) 10K type strain sequencing project: providing services to taxonomists for standard genome sequencing and annotation.</title>
        <authorList>
            <consortium name="The Broad Institute Genomics Platform"/>
            <consortium name="The Broad Institute Genome Sequencing Center for Infectious Disease"/>
            <person name="Wu L."/>
            <person name="Ma J."/>
        </authorList>
    </citation>
    <scope>NUCLEOTIDE SEQUENCE [LARGE SCALE GENOMIC DNA]</scope>
    <source>
        <strain evidence="5">CCM 8778</strain>
    </source>
</reference>
<dbReference type="EMBL" id="BMDE01000001">
    <property type="protein sequence ID" value="GGH88557.1"/>
    <property type="molecule type" value="Genomic_DNA"/>
</dbReference>
<keyword evidence="5" id="KW-1185">Reference proteome</keyword>
<name>A0ABQ2A9A9_9PSED</name>
<dbReference type="Pfam" id="PF13410">
    <property type="entry name" value="GST_C_2"/>
    <property type="match status" value="1"/>
</dbReference>
<organism evidence="4 5">
    <name type="scientific">Pseudomonas fluvialis</name>
    <dbReference type="NCBI Taxonomy" id="1793966"/>
    <lineage>
        <taxon>Bacteria</taxon>
        <taxon>Pseudomonadati</taxon>
        <taxon>Pseudomonadota</taxon>
        <taxon>Gammaproteobacteria</taxon>
        <taxon>Pseudomonadales</taxon>
        <taxon>Pseudomonadaceae</taxon>
        <taxon>Pseudomonas</taxon>
    </lineage>
</organism>
<dbReference type="Gene3D" id="3.40.1440.10">
    <property type="entry name" value="GIY-YIG endonuclease"/>
    <property type="match status" value="1"/>
</dbReference>
<dbReference type="PROSITE" id="PS50164">
    <property type="entry name" value="GIY_YIG"/>
    <property type="match status" value="1"/>
</dbReference>
<dbReference type="InterPro" id="IPR000305">
    <property type="entry name" value="GIY-YIG_endonuc"/>
</dbReference>
<dbReference type="Proteomes" id="UP000655550">
    <property type="component" value="Unassembled WGS sequence"/>
</dbReference>
<evidence type="ECO:0000313" key="4">
    <source>
        <dbReference type="EMBL" id="GGH88557.1"/>
    </source>
</evidence>
<accession>A0ABQ2A9A9</accession>
<dbReference type="InterPro" id="IPR036249">
    <property type="entry name" value="Thioredoxin-like_sf"/>
</dbReference>
<dbReference type="SUPFAM" id="SSF47616">
    <property type="entry name" value="GST C-terminal domain-like"/>
    <property type="match status" value="1"/>
</dbReference>
<dbReference type="PANTHER" id="PTHR34477:SF1">
    <property type="entry name" value="UPF0213 PROTEIN YHBQ"/>
    <property type="match status" value="1"/>
</dbReference>
<comment type="similarity">
    <text evidence="1">Belongs to the UPF0213 family.</text>
</comment>
<dbReference type="CDD" id="cd00299">
    <property type="entry name" value="GST_C_family"/>
    <property type="match status" value="1"/>
</dbReference>
<evidence type="ECO:0000259" key="2">
    <source>
        <dbReference type="PROSITE" id="PS50164"/>
    </source>
</evidence>
<dbReference type="CDD" id="cd00570">
    <property type="entry name" value="GST_N_family"/>
    <property type="match status" value="1"/>
</dbReference>
<dbReference type="PROSITE" id="PS50404">
    <property type="entry name" value="GST_NTER"/>
    <property type="match status" value="1"/>
</dbReference>
<dbReference type="InterPro" id="IPR050190">
    <property type="entry name" value="UPF0213_domain"/>
</dbReference>
<dbReference type="InterPro" id="IPR004045">
    <property type="entry name" value="Glutathione_S-Trfase_N"/>
</dbReference>
<protein>
    <recommendedName>
        <fullName evidence="6">Glutathione S-transferase</fullName>
    </recommendedName>
</protein>
<dbReference type="Pfam" id="PF13417">
    <property type="entry name" value="GST_N_3"/>
    <property type="match status" value="1"/>
</dbReference>
<feature type="domain" description="GIY-YIG" evidence="2">
    <location>
        <begin position="5"/>
        <end position="80"/>
    </location>
</feature>
<dbReference type="PANTHER" id="PTHR34477">
    <property type="entry name" value="UPF0213 PROTEIN YHBQ"/>
    <property type="match status" value="1"/>
</dbReference>
<gene>
    <name evidence="4" type="ORF">GCM10007363_01550</name>
</gene>
<dbReference type="Gene3D" id="3.40.30.110">
    <property type="match status" value="2"/>
</dbReference>
<dbReference type="InterPro" id="IPR036282">
    <property type="entry name" value="Glutathione-S-Trfase_C_sf"/>
</dbReference>
<comment type="caution">
    <text evidence="4">The sequence shown here is derived from an EMBL/GenBank/DDBJ whole genome shotgun (WGS) entry which is preliminary data.</text>
</comment>
<dbReference type="InterPro" id="IPR035901">
    <property type="entry name" value="GIY-YIG_endonuc_sf"/>
</dbReference>
<dbReference type="CDD" id="cd10456">
    <property type="entry name" value="GIY-YIG_UPF0213"/>
    <property type="match status" value="1"/>
</dbReference>
<evidence type="ECO:0008006" key="6">
    <source>
        <dbReference type="Google" id="ProtNLM"/>
    </source>
</evidence>